<dbReference type="InterPro" id="IPR008220">
    <property type="entry name" value="HAT_MetX-like"/>
</dbReference>
<evidence type="ECO:0000313" key="5">
    <source>
        <dbReference type="Proteomes" id="UP000241074"/>
    </source>
</evidence>
<name>A0A2P1PXN6_9GAMM</name>
<dbReference type="NCBIfam" id="NF006449">
    <property type="entry name" value="PRK08775.1"/>
    <property type="match status" value="1"/>
</dbReference>
<evidence type="ECO:0000259" key="3">
    <source>
        <dbReference type="Pfam" id="PF00561"/>
    </source>
</evidence>
<dbReference type="GO" id="GO:0009086">
    <property type="term" value="P:methionine biosynthetic process"/>
    <property type="evidence" value="ECO:0007669"/>
    <property type="project" value="TreeGrafter"/>
</dbReference>
<dbReference type="SUPFAM" id="SSF53474">
    <property type="entry name" value="alpha/beta-Hydrolases"/>
    <property type="match status" value="1"/>
</dbReference>
<dbReference type="EMBL" id="CP027860">
    <property type="protein sequence ID" value="AVP99613.1"/>
    <property type="molecule type" value="Genomic_DNA"/>
</dbReference>
<dbReference type="OrthoDB" id="9800754at2"/>
<dbReference type="InterPro" id="IPR029058">
    <property type="entry name" value="AB_hydrolase_fold"/>
</dbReference>
<feature type="active site" description="Nucleophile" evidence="2">
    <location>
        <position position="146"/>
    </location>
</feature>
<protein>
    <submittedName>
        <fullName evidence="4">Homoserine acetyltransferase</fullName>
        <ecNumber evidence="4">2.3.1.31</ecNumber>
    </submittedName>
</protein>
<dbReference type="Pfam" id="PF00561">
    <property type="entry name" value="Abhydrolase_1"/>
    <property type="match status" value="1"/>
</dbReference>
<feature type="active site" evidence="2">
    <location>
        <position position="316"/>
    </location>
</feature>
<sequence>MSLVSRNDELLREPSEALDTRPDLPYARRVRFEAELDLVHAGRMRLPIQAEVLGAPDAPAIVVLGGISASKHLCANTLDQNPGWWESQVGLGRSLDPKQLQLIGIDWLGATGEFDHPLDTADQAQLLAKALDFLGIGKVQAIIGASYGAMVALQFAALFPKRLGHLLVISGAHRSHPFASAWRGLQRRIVKSGIADPDTALSLARQLAMLSYRTPEEFAERFADAPVFVDESLVTPADSYLEACGQRYVRNWSKTAFLRLNESIDAHRVDPKQIRVPTSILAIAEDRLVPIGDLYALAEGLGATSKLHHVRSRFGHDAFLTEHVAVARVLREFIQDAKDC</sequence>
<dbReference type="GO" id="GO:0009092">
    <property type="term" value="P:homoserine metabolic process"/>
    <property type="evidence" value="ECO:0007669"/>
    <property type="project" value="TreeGrafter"/>
</dbReference>
<gene>
    <name evidence="4" type="ORF">C7S18_21615</name>
</gene>
<evidence type="ECO:0000256" key="2">
    <source>
        <dbReference type="PIRSR" id="PIRSR000443-1"/>
    </source>
</evidence>
<dbReference type="PANTHER" id="PTHR32268">
    <property type="entry name" value="HOMOSERINE O-ACETYLTRANSFERASE"/>
    <property type="match status" value="1"/>
</dbReference>
<feature type="domain" description="AB hydrolase-1" evidence="3">
    <location>
        <begin position="59"/>
        <end position="322"/>
    </location>
</feature>
<dbReference type="Gene3D" id="3.40.50.1820">
    <property type="entry name" value="alpha/beta hydrolase"/>
    <property type="match status" value="1"/>
</dbReference>
<keyword evidence="1 4" id="KW-0808">Transferase</keyword>
<dbReference type="Proteomes" id="UP000241074">
    <property type="component" value="Chromosome"/>
</dbReference>
<feature type="active site" evidence="2">
    <location>
        <position position="286"/>
    </location>
</feature>
<dbReference type="AlphaFoldDB" id="A0A2P1PXN6"/>
<evidence type="ECO:0000256" key="1">
    <source>
        <dbReference type="ARBA" id="ARBA00022679"/>
    </source>
</evidence>
<dbReference type="RefSeq" id="WP_106893530.1">
    <property type="nucleotide sequence ID" value="NZ_CP027860.1"/>
</dbReference>
<dbReference type="EC" id="2.3.1.31" evidence="4"/>
<dbReference type="GO" id="GO:0004414">
    <property type="term" value="F:homoserine O-acetyltransferase activity"/>
    <property type="evidence" value="ECO:0007669"/>
    <property type="project" value="UniProtKB-EC"/>
</dbReference>
<keyword evidence="4" id="KW-0012">Acyltransferase</keyword>
<organism evidence="4 5">
    <name type="scientific">Ahniella affigens</name>
    <dbReference type="NCBI Taxonomy" id="2021234"/>
    <lineage>
        <taxon>Bacteria</taxon>
        <taxon>Pseudomonadati</taxon>
        <taxon>Pseudomonadota</taxon>
        <taxon>Gammaproteobacteria</taxon>
        <taxon>Lysobacterales</taxon>
        <taxon>Rhodanobacteraceae</taxon>
        <taxon>Ahniella</taxon>
    </lineage>
</organism>
<reference evidence="4 5" key="1">
    <citation type="submission" date="2018-03" db="EMBL/GenBank/DDBJ databases">
        <title>Ahniella affigens gen. nov., sp. nov., a gammaproteobacterium isolated from sandy soil near a stream.</title>
        <authorList>
            <person name="Ko Y."/>
            <person name="Kim J.-H."/>
        </authorList>
    </citation>
    <scope>NUCLEOTIDE SEQUENCE [LARGE SCALE GENOMIC DNA]</scope>
    <source>
        <strain evidence="4 5">D13</strain>
    </source>
</reference>
<proteinExistence type="predicted"/>
<reference evidence="4 5" key="2">
    <citation type="submission" date="2018-03" db="EMBL/GenBank/DDBJ databases">
        <authorList>
            <person name="Keele B.F."/>
        </authorList>
    </citation>
    <scope>NUCLEOTIDE SEQUENCE [LARGE SCALE GENOMIC DNA]</scope>
    <source>
        <strain evidence="4 5">D13</strain>
    </source>
</reference>
<dbReference type="PIRSF" id="PIRSF000443">
    <property type="entry name" value="Homoser_Ac_trans"/>
    <property type="match status" value="1"/>
</dbReference>
<dbReference type="KEGG" id="xba:C7S18_21615"/>
<accession>A0A2P1PXN6</accession>
<dbReference type="PANTHER" id="PTHR32268:SF11">
    <property type="entry name" value="HOMOSERINE O-ACETYLTRANSFERASE"/>
    <property type="match status" value="1"/>
</dbReference>
<evidence type="ECO:0000313" key="4">
    <source>
        <dbReference type="EMBL" id="AVP99613.1"/>
    </source>
</evidence>
<dbReference type="InterPro" id="IPR000073">
    <property type="entry name" value="AB_hydrolase_1"/>
</dbReference>
<keyword evidence="5" id="KW-1185">Reference proteome</keyword>